<dbReference type="SUPFAM" id="SSF53098">
    <property type="entry name" value="Ribonuclease H-like"/>
    <property type="match status" value="1"/>
</dbReference>
<accession>A0A0C3BB28</accession>
<feature type="compositionally biased region" description="Polar residues" evidence="22">
    <location>
        <begin position="456"/>
        <end position="468"/>
    </location>
</feature>
<dbReference type="Pfam" id="PF00136">
    <property type="entry name" value="DNA_pol_B"/>
    <property type="match status" value="1"/>
</dbReference>
<dbReference type="GO" id="GO:0006260">
    <property type="term" value="P:DNA replication"/>
    <property type="evidence" value="ECO:0007669"/>
    <property type="project" value="UniProtKB-KW"/>
</dbReference>
<keyword evidence="21" id="KW-0175">Coiled coil</keyword>
<dbReference type="GO" id="GO:0003677">
    <property type="term" value="F:DNA binding"/>
    <property type="evidence" value="ECO:0007669"/>
    <property type="project" value="UniProtKB-KW"/>
</dbReference>
<evidence type="ECO:0000256" key="21">
    <source>
        <dbReference type="SAM" id="Coils"/>
    </source>
</evidence>
<dbReference type="EC" id="2.7.7.7" evidence="20"/>
<dbReference type="InterPro" id="IPR056435">
    <property type="entry name" value="DPOD/Z_N"/>
</dbReference>
<dbReference type="Gene3D" id="3.30.420.10">
    <property type="entry name" value="Ribonuclease H-like superfamily/Ribonuclease H"/>
    <property type="match status" value="1"/>
</dbReference>
<dbReference type="CDD" id="cd05778">
    <property type="entry name" value="DNA_polB_zeta_exo"/>
    <property type="match status" value="1"/>
</dbReference>
<dbReference type="CDD" id="cd05534">
    <property type="entry name" value="POLBc_zeta"/>
    <property type="match status" value="1"/>
</dbReference>
<keyword evidence="7 20" id="KW-0235">DNA replication</keyword>
<dbReference type="PROSITE" id="PS00116">
    <property type="entry name" value="DNA_POLYMERASE_B"/>
    <property type="match status" value="1"/>
</dbReference>
<evidence type="ECO:0000256" key="9">
    <source>
        <dbReference type="ARBA" id="ARBA00022763"/>
    </source>
</evidence>
<dbReference type="GO" id="GO:0042276">
    <property type="term" value="P:error-prone translesion synthesis"/>
    <property type="evidence" value="ECO:0007669"/>
    <property type="project" value="TreeGrafter"/>
</dbReference>
<keyword evidence="8 20" id="KW-0479">Metal-binding</keyword>
<evidence type="ECO:0000256" key="1">
    <source>
        <dbReference type="ARBA" id="ARBA00001966"/>
    </source>
</evidence>
<evidence type="ECO:0000259" key="25">
    <source>
        <dbReference type="Pfam" id="PF14260"/>
    </source>
</evidence>
<dbReference type="GO" id="GO:0000166">
    <property type="term" value="F:nucleotide binding"/>
    <property type="evidence" value="ECO:0007669"/>
    <property type="project" value="InterPro"/>
</dbReference>
<evidence type="ECO:0000256" key="6">
    <source>
        <dbReference type="ARBA" id="ARBA00022695"/>
    </source>
</evidence>
<feature type="domain" description="DNA polymerase delta/zeta catalytic subunit N-terminal" evidence="26">
    <location>
        <begin position="68"/>
        <end position="149"/>
    </location>
</feature>
<comment type="subunit">
    <text evidence="19">Forms DNA polymerase zeta with REV7.</text>
</comment>
<keyword evidence="29" id="KW-1185">Reference proteome</keyword>
<dbReference type="InterPro" id="IPR023211">
    <property type="entry name" value="DNA_pol_palm_dom_sf"/>
</dbReference>
<dbReference type="InterPro" id="IPR006133">
    <property type="entry name" value="DNA-dir_DNA_pol_B_exonuc"/>
</dbReference>
<keyword evidence="14 20" id="KW-0411">Iron-sulfur</keyword>
<evidence type="ECO:0000256" key="4">
    <source>
        <dbReference type="ARBA" id="ARBA00022485"/>
    </source>
</evidence>
<dbReference type="InterPro" id="IPR036397">
    <property type="entry name" value="RNaseH_sf"/>
</dbReference>
<dbReference type="Proteomes" id="UP000054097">
    <property type="component" value="Unassembled WGS sequence"/>
</dbReference>
<keyword evidence="4 20" id="KW-0004">4Fe-4S</keyword>
<dbReference type="Gene3D" id="3.30.342.10">
    <property type="entry name" value="DNA Polymerase, chain B, domain 1"/>
    <property type="match status" value="1"/>
</dbReference>
<evidence type="ECO:0000256" key="3">
    <source>
        <dbReference type="ARBA" id="ARBA00005755"/>
    </source>
</evidence>
<reference evidence="29" key="2">
    <citation type="submission" date="2015-01" db="EMBL/GenBank/DDBJ databases">
        <title>Evolutionary Origins and Diversification of the Mycorrhizal Mutualists.</title>
        <authorList>
            <consortium name="DOE Joint Genome Institute"/>
            <consortium name="Mycorrhizal Genomics Consortium"/>
            <person name="Kohler A."/>
            <person name="Kuo A."/>
            <person name="Nagy L.G."/>
            <person name="Floudas D."/>
            <person name="Copeland A."/>
            <person name="Barry K.W."/>
            <person name="Cichocki N."/>
            <person name="Veneault-Fourrey C."/>
            <person name="LaButti K."/>
            <person name="Lindquist E.A."/>
            <person name="Lipzen A."/>
            <person name="Lundell T."/>
            <person name="Morin E."/>
            <person name="Murat C."/>
            <person name="Riley R."/>
            <person name="Ohm R."/>
            <person name="Sun H."/>
            <person name="Tunlid A."/>
            <person name="Henrissat B."/>
            <person name="Grigoriev I.V."/>
            <person name="Hibbett D.S."/>
            <person name="Martin F."/>
        </authorList>
    </citation>
    <scope>NUCLEOTIDE SEQUENCE [LARGE SCALE GENOMIC DNA]</scope>
    <source>
        <strain evidence="29">MAFF 305830</strain>
    </source>
</reference>
<dbReference type="Gene3D" id="3.90.1600.10">
    <property type="entry name" value="Palm domain of DNA polymerase"/>
    <property type="match status" value="1"/>
</dbReference>
<feature type="domain" description="C4-type zinc-finger of DNA polymerase delta" evidence="25">
    <location>
        <begin position="1556"/>
        <end position="1625"/>
    </location>
</feature>
<dbReference type="FunFam" id="1.10.132.60:FF:000007">
    <property type="entry name" value="DNA polymerase"/>
    <property type="match status" value="1"/>
</dbReference>
<evidence type="ECO:0000256" key="11">
    <source>
        <dbReference type="ARBA" id="ARBA00022833"/>
    </source>
</evidence>
<dbReference type="InterPro" id="IPR012337">
    <property type="entry name" value="RNaseH-like_sf"/>
</dbReference>
<gene>
    <name evidence="28" type="ORF">M408DRAFT_13694</name>
</gene>
<dbReference type="InterPro" id="IPR042087">
    <property type="entry name" value="DNA_pol_B_thumb"/>
</dbReference>
<keyword evidence="12 20" id="KW-0239">DNA-directed DNA polymerase</keyword>
<dbReference type="InterPro" id="IPR017964">
    <property type="entry name" value="DNA-dir_DNA_pol_B_CS"/>
</dbReference>
<evidence type="ECO:0000256" key="15">
    <source>
        <dbReference type="ARBA" id="ARBA00023125"/>
    </source>
</evidence>
<dbReference type="GO" id="GO:0051539">
    <property type="term" value="F:4 iron, 4 sulfur cluster binding"/>
    <property type="evidence" value="ECO:0007669"/>
    <property type="project" value="UniProtKB-KW"/>
</dbReference>
<dbReference type="InterPro" id="IPR025687">
    <property type="entry name" value="Znf-C4pol"/>
</dbReference>
<keyword evidence="16" id="KW-0234">DNA repair</keyword>
<name>A0A0C3BB28_SERVB</name>
<feature type="region of interest" description="Disordered" evidence="22">
    <location>
        <begin position="272"/>
        <end position="291"/>
    </location>
</feature>
<keyword evidence="13 20" id="KW-0408">Iron</keyword>
<dbReference type="FunFam" id="1.10.287.690:FF:000002">
    <property type="entry name" value="DNA polymerase zeta"/>
    <property type="match status" value="1"/>
</dbReference>
<evidence type="ECO:0000256" key="19">
    <source>
        <dbReference type="ARBA" id="ARBA00066055"/>
    </source>
</evidence>
<comment type="cofactor">
    <cofactor evidence="1 20">
        <name>[4Fe-4S] cluster</name>
        <dbReference type="ChEBI" id="CHEBI:49883"/>
    </cofactor>
</comment>
<evidence type="ECO:0000256" key="20">
    <source>
        <dbReference type="RuleBase" id="RU000442"/>
    </source>
</evidence>
<evidence type="ECO:0000256" key="7">
    <source>
        <dbReference type="ARBA" id="ARBA00022705"/>
    </source>
</evidence>
<dbReference type="GO" id="GO:0003887">
    <property type="term" value="F:DNA-directed DNA polymerase activity"/>
    <property type="evidence" value="ECO:0007669"/>
    <property type="project" value="UniProtKB-KW"/>
</dbReference>
<dbReference type="InterPro" id="IPR006134">
    <property type="entry name" value="DNA-dir_DNA_pol_B_multi_dom"/>
</dbReference>
<feature type="domain" description="DNA-directed DNA polymerase family B multifunctional" evidence="23">
    <location>
        <begin position="1050"/>
        <end position="1499"/>
    </location>
</feature>
<dbReference type="InterPro" id="IPR030559">
    <property type="entry name" value="PolZ_Rev3"/>
</dbReference>
<dbReference type="SUPFAM" id="SSF56672">
    <property type="entry name" value="DNA/RNA polymerases"/>
    <property type="match status" value="1"/>
</dbReference>
<sequence>MEDDGNEATSSSLPEIRIRINVIDHIMTEPGPLDDPGNAQGIPARRVPVLRIFGDSSLGQKACVHIHQVWPYFYVEYLGPLNPDSVNRYTSRLHFALNAAIGMSLSRDHHKANGQFVRAIVLVKGVHFYGFKTGYSPFLKIMLTTPEQISRAILILQSGSVMGKRMNVFESHLSYPLQFMCDFNLYGCSWIDLKGVHYRRSLEEEEDSENPLYHPVTTMPLELDVVSYNILNRLTLKPRMLHHKLEIPAPLPSEERLVTSVRELWEDEKRRRLSKGLDPSPQMPLFDSDDRGTGGDWISKARFQATLDSRIEEERAKEPPVVPSKSWETWVMTTFESIQALWERPHKTWQPSDGRDSMSDEANPFNQTNGAANLETKMEIDEAVLNSQALENEIQSFQEDDQWQKWHEEQEGPEGRLEEEEYPADIPHPEVQWETPIKPAQTSAADNGVKDDTDSPTRSSYQNTNSMHNLYEMDNTAGSPSSALPHHRSNGKSPVDAFHQDHVSTAPNEIKHETPSGLLAIGVSPSSFNRKSVTDGNKEGFPVLLFQNGDHPKAKSHSQHSTGPTALVVMEDIFFTPTPDHQGRDEQIGSKTPVREDITMARHKPDVSPPSFDTSQSPLRKSGVRFASTTALQQQDRHKINPTSAKKQPLAWEYVIGAPTTKSILDSWGPITTRYRDPHYSNPEDVPEHGRFVGDLLFHLEGGDGFGPLEEWTHQDDDPVPDPQSAEVMNMGGAEFEISTDAGYIAGWEYASMPPSRRVVIQWLQRVAHQEALENSQREKRSQIEGPTQHNTYVPRYRPPADPTSQEYVAMSILSMELFVPTANAACDPASDEIVAIAWSFQDGGISHLEGDRRSHYRSGIMTLGHVNLDQTRLRDLDVQPFEDEADLINTMIDEVRDLDPDILVGWEVQASSWGYFMLRAKGHGIDVKDLLGRAPSTRSGPVGDNWGVRHTSTLKITGRHVLNIWRLMRSELTLAFYTFHNVVRHVLKQKVPYYANATLKNWYLNGTPAQCSRLLSYFSDMTCMLLEILDETQAVTKASEFARVFGIDFFSVLSRGSQFKVESFMLRIAKPESFVLLSPSKSQVGQQNAAECIPLVMEPESAFYKAPLLVLDFQSLYPSIMVAYNYCYSTCLGRIKEFKGKNRFGVLDHLDIPAGILEKLKGHLNVAPNGMIYVKPTVRKSLLAKMLTEILDTRVMVKQGMKLAKDNKALMRTLEARQLSLKFIANVTYGYTSATFSGRMPAVEVADSIVQSGRETLEKAIRMIEANPQWNAKVVYGDTDSIFCALGSDTTKEQAFVIGSQIEEAVTAANPAPIRLKFEKVYLPSVLVAKKRYVGFKYEHPDETEPVFDAKGIETVRRDGIPAGQKMLEATLKMLFRSQDLSEIKEFCWRSWTKVLEGRVSIQDFIFAQEVRLGTYSDKVGPPPGAAIAAARLSEDPNDETQYGERVRYVITRAGPGEQLRHRAVPPEVLLFDNSGRQLDAIYYITRRLIPPLSRIFNLVGADVQAWFDEMPRSQKVEQGNEDQQQRNVEPPKWFAKKRGNDNPKIDNSFVTHACLSCGSTTTNVICSDCRNGPEATMFDIMSHIRKADKRRHDCQLICTSCSGSAPAEAILCESLECEWLYERVKANKEYDKWQGRHSLVSELNRRALGKEDESKAD</sequence>
<evidence type="ECO:0000259" key="24">
    <source>
        <dbReference type="Pfam" id="PF03104"/>
    </source>
</evidence>
<evidence type="ECO:0000313" key="29">
    <source>
        <dbReference type="Proteomes" id="UP000054097"/>
    </source>
</evidence>
<dbReference type="EMBL" id="KN824277">
    <property type="protein sequence ID" value="KIM34020.1"/>
    <property type="molecule type" value="Genomic_DNA"/>
</dbReference>
<comment type="subcellular location">
    <subcellularLocation>
        <location evidence="2 20">Nucleus</location>
    </subcellularLocation>
</comment>
<dbReference type="InterPro" id="IPR056447">
    <property type="entry name" value="REV3_N"/>
</dbReference>
<feature type="region of interest" description="Disordered" evidence="22">
    <location>
        <begin position="438"/>
        <end position="499"/>
    </location>
</feature>
<dbReference type="GO" id="GO:0000724">
    <property type="term" value="P:double-strand break repair via homologous recombination"/>
    <property type="evidence" value="ECO:0007669"/>
    <property type="project" value="TreeGrafter"/>
</dbReference>
<dbReference type="Pfam" id="PF14260">
    <property type="entry name" value="zf-C4pol"/>
    <property type="match status" value="1"/>
</dbReference>
<dbReference type="Gene3D" id="1.10.132.60">
    <property type="entry name" value="DNA polymerase family B, C-terminal domain"/>
    <property type="match status" value="1"/>
</dbReference>
<feature type="region of interest" description="Disordered" evidence="22">
    <location>
        <begin position="773"/>
        <end position="801"/>
    </location>
</feature>
<evidence type="ECO:0000259" key="23">
    <source>
        <dbReference type="Pfam" id="PF00136"/>
    </source>
</evidence>
<keyword evidence="9" id="KW-0227">DNA damage</keyword>
<feature type="region of interest" description="Disordered" evidence="22">
    <location>
        <begin position="1516"/>
        <end position="1538"/>
    </location>
</feature>
<dbReference type="InterPro" id="IPR043502">
    <property type="entry name" value="DNA/RNA_pol_sf"/>
</dbReference>
<proteinExistence type="inferred from homology"/>
<dbReference type="SMART" id="SM00486">
    <property type="entry name" value="POLBc"/>
    <property type="match status" value="1"/>
</dbReference>
<evidence type="ECO:0000256" key="16">
    <source>
        <dbReference type="ARBA" id="ARBA00023204"/>
    </source>
</evidence>
<evidence type="ECO:0000256" key="12">
    <source>
        <dbReference type="ARBA" id="ARBA00022932"/>
    </source>
</evidence>
<dbReference type="OrthoDB" id="2414538at2759"/>
<dbReference type="GO" id="GO:0016035">
    <property type="term" value="C:zeta DNA polymerase complex"/>
    <property type="evidence" value="ECO:0007669"/>
    <property type="project" value="InterPro"/>
</dbReference>
<dbReference type="Pfam" id="PF24065">
    <property type="entry name" value="REV3_N"/>
    <property type="match status" value="1"/>
</dbReference>
<feature type="coiled-coil region" evidence="21">
    <location>
        <begin position="373"/>
        <end position="400"/>
    </location>
</feature>
<comment type="similarity">
    <text evidence="3 20">Belongs to the DNA polymerase type-B family.</text>
</comment>
<dbReference type="PANTHER" id="PTHR45812">
    <property type="entry name" value="DNA POLYMERASE ZETA CATALYTIC SUBUNIT"/>
    <property type="match status" value="1"/>
</dbReference>
<keyword evidence="10 20" id="KW-0863">Zinc-finger</keyword>
<evidence type="ECO:0000256" key="13">
    <source>
        <dbReference type="ARBA" id="ARBA00023004"/>
    </source>
</evidence>
<dbReference type="Gene3D" id="1.10.287.690">
    <property type="entry name" value="Helix hairpin bin"/>
    <property type="match status" value="1"/>
</dbReference>
<keyword evidence="5 20" id="KW-0808">Transferase</keyword>
<keyword evidence="15 20" id="KW-0238">DNA-binding</keyword>
<reference evidence="28 29" key="1">
    <citation type="submission" date="2014-04" db="EMBL/GenBank/DDBJ databases">
        <authorList>
            <consortium name="DOE Joint Genome Institute"/>
            <person name="Kuo A."/>
            <person name="Zuccaro A."/>
            <person name="Kohler A."/>
            <person name="Nagy L.G."/>
            <person name="Floudas D."/>
            <person name="Copeland A."/>
            <person name="Barry K.W."/>
            <person name="Cichocki N."/>
            <person name="Veneault-Fourrey C."/>
            <person name="LaButti K."/>
            <person name="Lindquist E.A."/>
            <person name="Lipzen A."/>
            <person name="Lundell T."/>
            <person name="Morin E."/>
            <person name="Murat C."/>
            <person name="Sun H."/>
            <person name="Tunlid A."/>
            <person name="Henrissat B."/>
            <person name="Grigoriev I.V."/>
            <person name="Hibbett D.S."/>
            <person name="Martin F."/>
            <person name="Nordberg H.P."/>
            <person name="Cantor M.N."/>
            <person name="Hua S.X."/>
        </authorList>
    </citation>
    <scope>NUCLEOTIDE SEQUENCE [LARGE SCALE GENOMIC DNA]</scope>
    <source>
        <strain evidence="28 29">MAFF 305830</strain>
    </source>
</reference>
<evidence type="ECO:0000256" key="2">
    <source>
        <dbReference type="ARBA" id="ARBA00004123"/>
    </source>
</evidence>
<evidence type="ECO:0000256" key="14">
    <source>
        <dbReference type="ARBA" id="ARBA00023014"/>
    </source>
</evidence>
<comment type="catalytic activity">
    <reaction evidence="18 20">
        <text>DNA(n) + a 2'-deoxyribonucleoside 5'-triphosphate = DNA(n+1) + diphosphate</text>
        <dbReference type="Rhea" id="RHEA:22508"/>
        <dbReference type="Rhea" id="RHEA-COMP:17339"/>
        <dbReference type="Rhea" id="RHEA-COMP:17340"/>
        <dbReference type="ChEBI" id="CHEBI:33019"/>
        <dbReference type="ChEBI" id="CHEBI:61560"/>
        <dbReference type="ChEBI" id="CHEBI:173112"/>
        <dbReference type="EC" id="2.7.7.7"/>
    </reaction>
</comment>
<evidence type="ECO:0000256" key="8">
    <source>
        <dbReference type="ARBA" id="ARBA00022723"/>
    </source>
</evidence>
<dbReference type="Pfam" id="PF03104">
    <property type="entry name" value="DNA_pol_B_exo1"/>
    <property type="match status" value="1"/>
</dbReference>
<evidence type="ECO:0000256" key="22">
    <source>
        <dbReference type="SAM" id="MobiDB-lite"/>
    </source>
</evidence>
<feature type="compositionally biased region" description="Basic and acidic residues" evidence="22">
    <location>
        <begin position="402"/>
        <end position="416"/>
    </location>
</feature>
<organism evidence="28 29">
    <name type="scientific">Serendipita vermifera MAFF 305830</name>
    <dbReference type="NCBI Taxonomy" id="933852"/>
    <lineage>
        <taxon>Eukaryota</taxon>
        <taxon>Fungi</taxon>
        <taxon>Dikarya</taxon>
        <taxon>Basidiomycota</taxon>
        <taxon>Agaricomycotina</taxon>
        <taxon>Agaricomycetes</taxon>
        <taxon>Sebacinales</taxon>
        <taxon>Serendipitaceae</taxon>
        <taxon>Serendipita</taxon>
    </lineage>
</organism>
<evidence type="ECO:0000259" key="27">
    <source>
        <dbReference type="Pfam" id="PF24065"/>
    </source>
</evidence>
<feature type="compositionally biased region" description="Basic and acidic residues" evidence="22">
    <location>
        <begin position="773"/>
        <end position="783"/>
    </location>
</feature>
<evidence type="ECO:0000256" key="17">
    <source>
        <dbReference type="ARBA" id="ARBA00023242"/>
    </source>
</evidence>
<dbReference type="PANTHER" id="PTHR45812:SF1">
    <property type="entry name" value="DNA POLYMERASE ZETA CATALYTIC SUBUNIT"/>
    <property type="match status" value="1"/>
</dbReference>
<dbReference type="GO" id="GO:0008270">
    <property type="term" value="F:zinc ion binding"/>
    <property type="evidence" value="ECO:0007669"/>
    <property type="project" value="UniProtKB-KW"/>
</dbReference>
<dbReference type="STRING" id="933852.A0A0C3BB28"/>
<keyword evidence="17 20" id="KW-0539">Nucleus</keyword>
<dbReference type="PRINTS" id="PR00106">
    <property type="entry name" value="DNAPOLB"/>
</dbReference>
<dbReference type="GO" id="GO:0005634">
    <property type="term" value="C:nucleus"/>
    <property type="evidence" value="ECO:0007669"/>
    <property type="project" value="UniProtKB-SubCell"/>
</dbReference>
<keyword evidence="6 20" id="KW-0548">Nucleotidyltransferase</keyword>
<evidence type="ECO:0000259" key="26">
    <source>
        <dbReference type="Pfam" id="PF24055"/>
    </source>
</evidence>
<evidence type="ECO:0000313" key="28">
    <source>
        <dbReference type="EMBL" id="KIM34020.1"/>
    </source>
</evidence>
<dbReference type="Pfam" id="PF24055">
    <property type="entry name" value="POL3_N"/>
    <property type="match status" value="1"/>
</dbReference>
<dbReference type="InterPro" id="IPR006172">
    <property type="entry name" value="DNA-dir_DNA_pol_B"/>
</dbReference>
<feature type="domain" description="DNA polymerase zeta catalytic subunit N-terminal" evidence="27">
    <location>
        <begin position="16"/>
        <end position="67"/>
    </location>
</feature>
<feature type="region of interest" description="Disordered" evidence="22">
    <location>
        <begin position="401"/>
        <end position="422"/>
    </location>
</feature>
<evidence type="ECO:0000256" key="18">
    <source>
        <dbReference type="ARBA" id="ARBA00049244"/>
    </source>
</evidence>
<dbReference type="HOGENOM" id="CLU_000203_3_1_1"/>
<keyword evidence="11 20" id="KW-0862">Zinc</keyword>
<evidence type="ECO:0000256" key="5">
    <source>
        <dbReference type="ARBA" id="ARBA00022679"/>
    </source>
</evidence>
<evidence type="ECO:0000256" key="10">
    <source>
        <dbReference type="ARBA" id="ARBA00022771"/>
    </source>
</evidence>
<feature type="domain" description="DNA-directed DNA polymerase family B exonuclease" evidence="24">
    <location>
        <begin position="789"/>
        <end position="981"/>
    </location>
</feature>
<protein>
    <recommendedName>
        <fullName evidence="20">DNA polymerase</fullName>
        <ecNumber evidence="20">2.7.7.7</ecNumber>
    </recommendedName>
</protein>